<dbReference type="InterPro" id="IPR003673">
    <property type="entry name" value="CoA-Trfase_fam_III"/>
</dbReference>
<dbReference type="AlphaFoldDB" id="A0A7K0DEA8"/>
<evidence type="ECO:0000256" key="2">
    <source>
        <dbReference type="SAM" id="MobiDB-lite"/>
    </source>
</evidence>
<keyword evidence="4" id="KW-1185">Reference proteome</keyword>
<dbReference type="PANTHER" id="PTHR48207:SF3">
    <property type="entry name" value="SUCCINATE--HYDROXYMETHYLGLUTARATE COA-TRANSFERASE"/>
    <property type="match status" value="1"/>
</dbReference>
<sequence length="480" mass="50410">MPDNRIPPRGPLDGITVVTLEQAVAAPLATRQLADLGARVVKIERPGGDFARRYDKAVDGESSYFVWLNRGKESVELDVKQPGDRRLLDAMLAGADVFVQNLIPGAAERLGLDAATLRASRPELIHCSISGYGPEGPYRDKKAYDLLLQCETGLVMSTGTPDVPAKAGASFADIATGMYAYSGILTALYDRTHTGTGASLHVAMIDALGEWMSQPAYFSYGEPAPRRTAAKHPSISPYGPYRTADGTVFLGIQNEREWASLCRGVLGRPELEHDPRFGTNPDRVVHDAELTELLETEFATRDTDAVLELLDHAGIANARMRTPAEFTRHPQLTARDRWRTVDIPGGNMRALVPPVESDTWRPVMGAVPRPGQHTAALYAEFLSPASESDSLTGESDATTAGADATTAGADATAAGADATAAGAGATAVGSGAMAAGSGVTAVESGAMADELDATTGGSGAMTAAPDAATGDSERVHDGRH</sequence>
<dbReference type="Gene3D" id="3.40.50.10540">
    <property type="entry name" value="Crotonobetainyl-coa:carnitine coa-transferase, domain 1"/>
    <property type="match status" value="1"/>
</dbReference>
<proteinExistence type="predicted"/>
<protein>
    <submittedName>
        <fullName evidence="3">Formyl-CoA:oxalate CoA-transferase</fullName>
        <ecNumber evidence="3">2.8.3.16</ecNumber>
    </submittedName>
</protein>
<keyword evidence="1 3" id="KW-0808">Transferase</keyword>
<dbReference type="Gene3D" id="2.150.10.10">
    <property type="entry name" value="Serralysin-like metalloprotease, C-terminal"/>
    <property type="match status" value="1"/>
</dbReference>
<reference evidence="3 4" key="1">
    <citation type="submission" date="2019-10" db="EMBL/GenBank/DDBJ databases">
        <title>Nocardia macrotermitis sp. nov. and Nocardia aurantia sp. nov., isolated from the gut of fungus growing-termite Macrotermes natalensis.</title>
        <authorList>
            <person name="Benndorf R."/>
            <person name="Schwitalla J."/>
            <person name="Martin K."/>
            <person name="De Beer W."/>
            <person name="Kaster A.-K."/>
            <person name="Vollmers J."/>
            <person name="Poulsen M."/>
            <person name="Beemelmanns C."/>
        </authorList>
    </citation>
    <scope>NUCLEOTIDE SEQUENCE [LARGE SCALE GENOMIC DNA]</scope>
    <source>
        <strain evidence="3 4">RB20</strain>
    </source>
</reference>
<organism evidence="3 4">
    <name type="scientific">Nocardia macrotermitis</name>
    <dbReference type="NCBI Taxonomy" id="2585198"/>
    <lineage>
        <taxon>Bacteria</taxon>
        <taxon>Bacillati</taxon>
        <taxon>Actinomycetota</taxon>
        <taxon>Actinomycetes</taxon>
        <taxon>Mycobacteriales</taxon>
        <taxon>Nocardiaceae</taxon>
        <taxon>Nocardia</taxon>
    </lineage>
</organism>
<evidence type="ECO:0000313" key="3">
    <source>
        <dbReference type="EMBL" id="MQY24136.1"/>
    </source>
</evidence>
<dbReference type="InterPro" id="IPR023606">
    <property type="entry name" value="CoA-Trfase_III_dom_1_sf"/>
</dbReference>
<dbReference type="InterPro" id="IPR011049">
    <property type="entry name" value="Serralysin-like_metalloprot_C"/>
</dbReference>
<feature type="region of interest" description="Disordered" evidence="2">
    <location>
        <begin position="451"/>
        <end position="480"/>
    </location>
</feature>
<feature type="compositionally biased region" description="Basic and acidic residues" evidence="2">
    <location>
        <begin position="471"/>
        <end position="480"/>
    </location>
</feature>
<dbReference type="SUPFAM" id="SSF89796">
    <property type="entry name" value="CoA-transferase family III (CaiB/BaiF)"/>
    <property type="match status" value="1"/>
</dbReference>
<dbReference type="Pfam" id="PF02515">
    <property type="entry name" value="CoA_transf_3"/>
    <property type="match status" value="1"/>
</dbReference>
<dbReference type="Gene3D" id="3.30.1540.10">
    <property type="entry name" value="formyl-coa transferase, domain 3"/>
    <property type="match status" value="1"/>
</dbReference>
<dbReference type="InterPro" id="IPR050483">
    <property type="entry name" value="CoA-transferase_III_domain"/>
</dbReference>
<gene>
    <name evidence="3" type="primary">frc_3</name>
    <name evidence="3" type="ORF">NRB20_72690</name>
</gene>
<comment type="caution">
    <text evidence="3">The sequence shown here is derived from an EMBL/GenBank/DDBJ whole genome shotgun (WGS) entry which is preliminary data.</text>
</comment>
<dbReference type="GO" id="GO:0033608">
    <property type="term" value="F:formyl-CoA transferase activity"/>
    <property type="evidence" value="ECO:0007669"/>
    <property type="project" value="UniProtKB-EC"/>
</dbReference>
<dbReference type="InterPro" id="IPR044855">
    <property type="entry name" value="CoA-Trfase_III_dom3_sf"/>
</dbReference>
<name>A0A7K0DEA8_9NOCA</name>
<dbReference type="EC" id="2.8.3.16" evidence="3"/>
<dbReference type="EMBL" id="WEGK01000028">
    <property type="protein sequence ID" value="MQY24136.1"/>
    <property type="molecule type" value="Genomic_DNA"/>
</dbReference>
<dbReference type="SUPFAM" id="SSF101967">
    <property type="entry name" value="Adhesin YadA, collagen-binding domain"/>
    <property type="match status" value="1"/>
</dbReference>
<accession>A0A7K0DEA8</accession>
<evidence type="ECO:0000313" key="4">
    <source>
        <dbReference type="Proteomes" id="UP000438448"/>
    </source>
</evidence>
<evidence type="ECO:0000256" key="1">
    <source>
        <dbReference type="ARBA" id="ARBA00022679"/>
    </source>
</evidence>
<dbReference type="PANTHER" id="PTHR48207">
    <property type="entry name" value="SUCCINATE--HYDROXYMETHYLGLUTARATE COA-TRANSFERASE"/>
    <property type="match status" value="1"/>
</dbReference>
<dbReference type="Proteomes" id="UP000438448">
    <property type="component" value="Unassembled WGS sequence"/>
</dbReference>